<dbReference type="InterPro" id="IPR002885">
    <property type="entry name" value="PPR_rpt"/>
</dbReference>
<keyword evidence="7" id="KW-1185">Reference proteome</keyword>
<dbReference type="Pfam" id="PF13041">
    <property type="entry name" value="PPR_2"/>
    <property type="match status" value="1"/>
</dbReference>
<evidence type="ECO:0000313" key="6">
    <source>
        <dbReference type="EMBL" id="KAJ1967755.1"/>
    </source>
</evidence>
<name>A0A9W8E8A9_9FUNG</name>
<comment type="subunit">
    <text evidence="4">Binds to mitochondrial small subunit 15S rRNA.</text>
</comment>
<keyword evidence="2" id="KW-0677">Repeat</keyword>
<organism evidence="6 7">
    <name type="scientific">Dispira parvispora</name>
    <dbReference type="NCBI Taxonomy" id="1520584"/>
    <lineage>
        <taxon>Eukaryota</taxon>
        <taxon>Fungi</taxon>
        <taxon>Fungi incertae sedis</taxon>
        <taxon>Zoopagomycota</taxon>
        <taxon>Kickxellomycotina</taxon>
        <taxon>Dimargaritomycetes</taxon>
        <taxon>Dimargaritales</taxon>
        <taxon>Dimargaritaceae</taxon>
        <taxon>Dispira</taxon>
    </lineage>
</organism>
<evidence type="ECO:0000256" key="5">
    <source>
        <dbReference type="PROSITE-ProRule" id="PRU00708"/>
    </source>
</evidence>
<dbReference type="InterPro" id="IPR011990">
    <property type="entry name" value="TPR-like_helical_dom_sf"/>
</dbReference>
<accession>A0A9W8E8A9</accession>
<feature type="repeat" description="PPR" evidence="5">
    <location>
        <begin position="335"/>
        <end position="369"/>
    </location>
</feature>
<sequence>MIKHHPEYLAIVKFIMETIVDWYSREKYTSLDHARMAHMLCSAISILSAEEPRAKTATTFHLQQLAQAMCTSNKFTLPPEMDGERVNAVFLAKLTKILGRTITQWDQQRALCLCSLDCPCYGDISQLFSACISVFTQHQDTDGINQTWKSMAERGVRPRSHDLLRSITFYANIGDTKLCQELFTTYRDRLGRYREAIHVQMLKVFGRSPAHVDYCVKLFESMLDQGITPSLTTFTVLANVFAEHGKISRVMTIVRHVQHLPYKEDPYIAAVILKAYYNSGNIGKVIPTFYRLQKQGYAINEVAYHVLLRAYAWLRQMDQVTSTIHDMAQAGLEPSAYTYTFLIQCAMSSSQWQQCQEIYTHMVDKEVRPTIVTLTVLLPLLFRTPQMDNRWVESLPLPSVEDLTNFDSLRHALQRLGVEPDLKWMSSVFEQLWHHDQLESLFVLWKSSDQGLLQHHWGYLTGIVAHALLSHQLYDLAQQLLDYAFVHHPQRCQVLGLYTARFQLNWVQHQCRDFLEIYRQLMDHNVPLRTNVVAKTLAYAYQVGRRDLVDRIYGVVKAYAPHAMPSSDQVQQILQEFEQ</sequence>
<comment type="similarity">
    <text evidence="1">Belongs to the CCM1 family.</text>
</comment>
<reference evidence="6" key="1">
    <citation type="submission" date="2022-07" db="EMBL/GenBank/DDBJ databases">
        <title>Phylogenomic reconstructions and comparative analyses of Kickxellomycotina fungi.</title>
        <authorList>
            <person name="Reynolds N.K."/>
            <person name="Stajich J.E."/>
            <person name="Barry K."/>
            <person name="Grigoriev I.V."/>
            <person name="Crous P."/>
            <person name="Smith M.E."/>
        </authorList>
    </citation>
    <scope>NUCLEOTIDE SEQUENCE</scope>
    <source>
        <strain evidence="6">RSA 1196</strain>
    </source>
</reference>
<comment type="caution">
    <text evidence="6">The sequence shown here is derived from an EMBL/GenBank/DDBJ whole genome shotgun (WGS) entry which is preliminary data.</text>
</comment>
<comment type="function">
    <text evidence="3">Regulates mitochondrial small subunit maturation by controlling 15S rRNA 5'-end processing. Localizes to the 5' precursor of the 15S rRNA in a position that is subsequently occupied by mS47 in the mature yeast mtSSU. Uses structure and sequence-specific RNA recognition, binding to a single-stranded region of the precursor and specifically recognizing bases -6 to -1. The exchange of Ccm1 for mS47 is coupled to the irreversible removal of precursor rRNA that is accompanied by conformational changes of the mitoribosomal proteins uS5m and mS26. These conformational changes signal completion of 5'-end rRNA processing through protection of the mature 5'-end of the 15S rRNA and stabilization of mS47. The removal of the 5' precursor together with the dissociation of Ccm1 may be catalyzed by the 5'-3' exoribonuclease Pet127. Involved in the specific removal of group I introns in mitochondrial encoded transcripts.</text>
</comment>
<evidence type="ECO:0000256" key="4">
    <source>
        <dbReference type="ARBA" id="ARBA00044511"/>
    </source>
</evidence>
<feature type="repeat" description="PPR" evidence="5">
    <location>
        <begin position="300"/>
        <end position="334"/>
    </location>
</feature>
<evidence type="ECO:0000313" key="7">
    <source>
        <dbReference type="Proteomes" id="UP001150925"/>
    </source>
</evidence>
<dbReference type="Gene3D" id="1.25.40.10">
    <property type="entry name" value="Tetratricopeptide repeat domain"/>
    <property type="match status" value="2"/>
</dbReference>
<evidence type="ECO:0000256" key="2">
    <source>
        <dbReference type="ARBA" id="ARBA00022737"/>
    </source>
</evidence>
<dbReference type="PANTHER" id="PTHR47447">
    <property type="entry name" value="OS03G0856100 PROTEIN"/>
    <property type="match status" value="1"/>
</dbReference>
<dbReference type="OrthoDB" id="185373at2759"/>
<gene>
    <name evidence="6" type="ORF">IWQ62_001653</name>
</gene>
<protein>
    <recommendedName>
        <fullName evidence="8">Pentatricopeptide repeat-containing protein</fullName>
    </recommendedName>
</protein>
<dbReference type="EMBL" id="JANBPY010000286">
    <property type="protein sequence ID" value="KAJ1967755.1"/>
    <property type="molecule type" value="Genomic_DNA"/>
</dbReference>
<dbReference type="AlphaFoldDB" id="A0A9W8E8A9"/>
<proteinExistence type="inferred from homology"/>
<dbReference type="PANTHER" id="PTHR47447:SF17">
    <property type="entry name" value="OS12G0638900 PROTEIN"/>
    <property type="match status" value="1"/>
</dbReference>
<dbReference type="Proteomes" id="UP001150925">
    <property type="component" value="Unassembled WGS sequence"/>
</dbReference>
<evidence type="ECO:0000256" key="3">
    <source>
        <dbReference type="ARBA" id="ARBA00044493"/>
    </source>
</evidence>
<dbReference type="PROSITE" id="PS51375">
    <property type="entry name" value="PPR"/>
    <property type="match status" value="2"/>
</dbReference>
<evidence type="ECO:0000256" key="1">
    <source>
        <dbReference type="ARBA" id="ARBA00006192"/>
    </source>
</evidence>
<evidence type="ECO:0008006" key="8">
    <source>
        <dbReference type="Google" id="ProtNLM"/>
    </source>
</evidence>